<dbReference type="GeneID" id="111246627"/>
<evidence type="ECO:0000259" key="16">
    <source>
        <dbReference type="PROSITE" id="PS50011"/>
    </source>
</evidence>
<accession>A0A7M7JWR6</accession>
<dbReference type="SMART" id="SM00220">
    <property type="entry name" value="S_TKc"/>
    <property type="match status" value="1"/>
</dbReference>
<evidence type="ECO:0000256" key="1">
    <source>
        <dbReference type="ARBA" id="ARBA00001946"/>
    </source>
</evidence>
<dbReference type="Gene3D" id="1.10.150.50">
    <property type="entry name" value="Transcription Factor, Ets-1"/>
    <property type="match status" value="1"/>
</dbReference>
<proteinExistence type="inferred from homology"/>
<feature type="region of interest" description="Disordered" evidence="15">
    <location>
        <begin position="1"/>
        <end position="22"/>
    </location>
</feature>
<evidence type="ECO:0000256" key="7">
    <source>
        <dbReference type="ARBA" id="ARBA00022741"/>
    </source>
</evidence>
<keyword evidence="7 14" id="KW-0547">Nucleotide-binding</keyword>
<dbReference type="PANTHER" id="PTHR11584">
    <property type="entry name" value="SERINE/THREONINE PROTEIN KINASE"/>
    <property type="match status" value="1"/>
</dbReference>
<sequence length="1442" mass="161278">MLKRKCHSHDDLATEPGGHSAKRASVAALTAIPGLAASSGASGHLTAGGFLAAAVAAIGGNNHHSTVANNSNSHTNNNSSNNNNYGPNINNVTMDYDKSQGSSTATTVAKMEVVLLIDLETRHPEWGDSSNRLIAQEEIRRACRAAGATLRTIDLRDLGHQERPSGEIQELFYQADVAIVDITIRSQWNCLFYHLGIRESFRMVHSIVIGNASSKTGDHKSQLGNYRPIYYCVADNERQPICYVSEIGPSFSDGIGIVPVAEKDLLCSVIKKRLLEFEVNSKEFLKEKFMADLRQLRESHRGDELKAALKKFRLRLDDPNVISPEVVHKMLNALNDAQDYDSSAKLVEDLQEVPTLSFMHHPAIQYLYAFALNRRKREGDTDRALAVMEKALERKENEIPDYLGLCGRIYKDKYLNSDCKDTDSLKKAIEWYRKGFDAQQSVYNGINLATLLTADGHRPEESHDLQYVFLVLNNLIGKKGEIDSMTDYWDVATYFEVCYLVENYTRAIQVAAKMFHLNPASWCLETTLLNIQLIARKRRKGDTSAILPEEHIMGFWIDYFSMATKETLDDTILFPAIINEPSEQLMPAEVTLHLDTGDQKKYIQISHKCAETLRGNCKRRHDWNFTSPAIKGVSLYRQDDRCILLYVHENSDDFQMFFPSSTARKRFYQVVQDMISENQQNDEDAMCHAFDYDSTQFPCVEFEYDLDESGHKKVLGKGTYGVVYAATDIKKMTQIAVKEIPEKNLKDVQPLHEEIMLHMHLRHKNIVQYLGSKSENGVVKICMERVPGGSLSHLLRFNWGPLRNESTIAHYTRQILEGIKYLHKNNIVHRDIKGDNVLINTYSGIVKISDFGTSKRMVSGRLVETFAGTFQYMAPEVMDNGDRGYGKPADIWSLGCTVIEMATGKFPFSDLPPQAALFKVGQFKIHPDIPETLTEVAKTFIENCFTPDPDKRATAEDLLADIFLDTTQRKKRQRPTGPPLEIPRSMSVPYGSLAFAGGGRMTRFASTGDEGPSKILASPTSESVPKSPGTYSYSCSTRGPDSQTLLTPSFCSAVNWGLTSTGTNSGLLSPPVDGGPLNGVEETAGFYMLKKDSQRRQTIVKVMQEDKEQLLSIWMDRIRGTLSSASVLLISEDHLKQLLSGIIAYVPAQDKGHLSRVLAMLKELLDYDGQAVSQLQTALFVFQQSVMEILQIRQNIKPHWMFALDNLVKQCCQAAISILSPELAANISGHNIEEEDDDGDDDRVSTTSGVSTSNSIRSAAQKVGEESPASHLPSNLPGTGDFLRAFGQLGAAQEKTAKYVLLKGTNDLVNTLVQSEKLYQDLLVSLLQSRHHQRKFVQDVASDSTALQQTPHVSHASQESIPGTSGMSRAQIIKEDGDPLMVQWLEDIGLDEESVLKFVKERFTIEDVLQLVDRDDLKRLGLKLGYEVRVWTAIQRHRSQKD</sequence>
<dbReference type="SUPFAM" id="SSF56112">
    <property type="entry name" value="Protein kinase-like (PK-like)"/>
    <property type="match status" value="1"/>
</dbReference>
<dbReference type="InterPro" id="IPR025136">
    <property type="entry name" value="MAP3K_TRAF-bd"/>
</dbReference>
<dbReference type="Proteomes" id="UP000594260">
    <property type="component" value="Unplaced"/>
</dbReference>
<evidence type="ECO:0000256" key="11">
    <source>
        <dbReference type="ARBA" id="ARBA00023054"/>
    </source>
</evidence>
<feature type="compositionally biased region" description="Polar residues" evidence="15">
    <location>
        <begin position="1018"/>
        <end position="1028"/>
    </location>
</feature>
<feature type="domain" description="Protein kinase" evidence="16">
    <location>
        <begin position="709"/>
        <end position="964"/>
    </location>
</feature>
<name>A0A7M7JWR6_VARDE</name>
<dbReference type="Pfam" id="PF20302">
    <property type="entry name" value="HisK-N-like"/>
    <property type="match status" value="1"/>
</dbReference>
<dbReference type="SUPFAM" id="SSF81901">
    <property type="entry name" value="HCP-like"/>
    <property type="match status" value="1"/>
</dbReference>
<reference evidence="17" key="1">
    <citation type="submission" date="2021-01" db="UniProtKB">
        <authorList>
            <consortium name="EnsemblMetazoa"/>
        </authorList>
    </citation>
    <scope>IDENTIFICATION</scope>
</reference>
<feature type="region of interest" description="Disordered" evidence="15">
    <location>
        <begin position="1347"/>
        <end position="1366"/>
    </location>
</feature>
<dbReference type="InterPro" id="IPR013761">
    <property type="entry name" value="SAM/pointed_sf"/>
</dbReference>
<feature type="binding site" evidence="14">
    <location>
        <position position="738"/>
    </location>
    <ligand>
        <name>ATP</name>
        <dbReference type="ChEBI" id="CHEBI:30616"/>
    </ligand>
</feature>
<dbReference type="InterPro" id="IPR000719">
    <property type="entry name" value="Prot_kinase_dom"/>
</dbReference>
<evidence type="ECO:0000256" key="15">
    <source>
        <dbReference type="SAM" id="MobiDB-lite"/>
    </source>
</evidence>
<keyword evidence="5" id="KW-0808">Transferase</keyword>
<keyword evidence="6" id="KW-0479">Metal-binding</keyword>
<feature type="region of interest" description="Disordered" evidence="15">
    <location>
        <begin position="65"/>
        <end position="88"/>
    </location>
</feature>
<dbReference type="Pfam" id="PF00069">
    <property type="entry name" value="Pkinase"/>
    <property type="match status" value="1"/>
</dbReference>
<keyword evidence="10" id="KW-0460">Magnesium</keyword>
<comment type="catalytic activity">
    <reaction evidence="12">
        <text>L-threonyl-[protein] + ATP = O-phospho-L-threonyl-[protein] + ADP + H(+)</text>
        <dbReference type="Rhea" id="RHEA:46608"/>
        <dbReference type="Rhea" id="RHEA-COMP:11060"/>
        <dbReference type="Rhea" id="RHEA-COMP:11605"/>
        <dbReference type="ChEBI" id="CHEBI:15378"/>
        <dbReference type="ChEBI" id="CHEBI:30013"/>
        <dbReference type="ChEBI" id="CHEBI:30616"/>
        <dbReference type="ChEBI" id="CHEBI:61977"/>
        <dbReference type="ChEBI" id="CHEBI:456216"/>
        <dbReference type="EC" id="2.7.11.25"/>
    </reaction>
</comment>
<evidence type="ECO:0000256" key="8">
    <source>
        <dbReference type="ARBA" id="ARBA00022777"/>
    </source>
</evidence>
<dbReference type="Gene3D" id="3.30.200.20">
    <property type="entry name" value="Phosphorylase Kinase, domain 1"/>
    <property type="match status" value="1"/>
</dbReference>
<dbReference type="InterPro" id="IPR011009">
    <property type="entry name" value="Kinase-like_dom_sf"/>
</dbReference>
<dbReference type="OMA" id="CLAHSKN"/>
<keyword evidence="11" id="KW-0175">Coiled coil</keyword>
<dbReference type="InterPro" id="IPR008271">
    <property type="entry name" value="Ser/Thr_kinase_AS"/>
</dbReference>
<comment type="catalytic activity">
    <reaction evidence="13">
        <text>L-seryl-[protein] + ATP = O-phospho-L-seryl-[protein] + ADP + H(+)</text>
        <dbReference type="Rhea" id="RHEA:17989"/>
        <dbReference type="Rhea" id="RHEA-COMP:9863"/>
        <dbReference type="Rhea" id="RHEA-COMP:11604"/>
        <dbReference type="ChEBI" id="CHEBI:15378"/>
        <dbReference type="ChEBI" id="CHEBI:29999"/>
        <dbReference type="ChEBI" id="CHEBI:30616"/>
        <dbReference type="ChEBI" id="CHEBI:83421"/>
        <dbReference type="ChEBI" id="CHEBI:456216"/>
        <dbReference type="EC" id="2.7.11.25"/>
    </reaction>
</comment>
<dbReference type="EnsemblMetazoa" id="XM_022796523">
    <property type="protein sequence ID" value="XP_022652258"/>
    <property type="gene ID" value="LOC111246627"/>
</dbReference>
<evidence type="ECO:0000256" key="12">
    <source>
        <dbReference type="ARBA" id="ARBA00047559"/>
    </source>
</evidence>
<dbReference type="Pfam" id="PF13281">
    <property type="entry name" value="MAP3K_TRAF_bd"/>
    <property type="match status" value="1"/>
</dbReference>
<evidence type="ECO:0000256" key="3">
    <source>
        <dbReference type="ARBA" id="ARBA00012406"/>
    </source>
</evidence>
<dbReference type="PROSITE" id="PS00107">
    <property type="entry name" value="PROTEIN_KINASE_ATP"/>
    <property type="match status" value="1"/>
</dbReference>
<evidence type="ECO:0000313" key="17">
    <source>
        <dbReference type="EnsemblMetazoa" id="XP_022652258"/>
    </source>
</evidence>
<evidence type="ECO:0000256" key="10">
    <source>
        <dbReference type="ARBA" id="ARBA00022842"/>
    </source>
</evidence>
<dbReference type="InParanoid" id="A0A7M7JWR6"/>
<evidence type="ECO:0000256" key="14">
    <source>
        <dbReference type="PROSITE-ProRule" id="PRU10141"/>
    </source>
</evidence>
<organism evidence="17 18">
    <name type="scientific">Varroa destructor</name>
    <name type="common">Honeybee mite</name>
    <dbReference type="NCBI Taxonomy" id="109461"/>
    <lineage>
        <taxon>Eukaryota</taxon>
        <taxon>Metazoa</taxon>
        <taxon>Ecdysozoa</taxon>
        <taxon>Arthropoda</taxon>
        <taxon>Chelicerata</taxon>
        <taxon>Arachnida</taxon>
        <taxon>Acari</taxon>
        <taxon>Parasitiformes</taxon>
        <taxon>Mesostigmata</taxon>
        <taxon>Gamasina</taxon>
        <taxon>Dermanyssoidea</taxon>
        <taxon>Varroidae</taxon>
        <taxon>Varroa</taxon>
    </lineage>
</organism>
<dbReference type="GO" id="GO:0046872">
    <property type="term" value="F:metal ion binding"/>
    <property type="evidence" value="ECO:0007669"/>
    <property type="project" value="UniProtKB-KW"/>
</dbReference>
<dbReference type="PROSITE" id="PS50011">
    <property type="entry name" value="PROTEIN_KINASE_DOM"/>
    <property type="match status" value="1"/>
</dbReference>
<dbReference type="SUPFAM" id="SSF47769">
    <property type="entry name" value="SAM/Pointed domain"/>
    <property type="match status" value="1"/>
</dbReference>
<feature type="compositionally biased region" description="Low complexity" evidence="15">
    <location>
        <begin position="1245"/>
        <end position="1255"/>
    </location>
</feature>
<comment type="cofactor">
    <cofactor evidence="1">
        <name>Mg(2+)</name>
        <dbReference type="ChEBI" id="CHEBI:18420"/>
    </cofactor>
</comment>
<dbReference type="Gene3D" id="1.10.510.10">
    <property type="entry name" value="Transferase(Phosphotransferase) domain 1"/>
    <property type="match status" value="1"/>
</dbReference>
<dbReference type="InterPro" id="IPR046872">
    <property type="entry name" value="DRHyd-ASK"/>
</dbReference>
<evidence type="ECO:0000256" key="13">
    <source>
        <dbReference type="ARBA" id="ARBA00048329"/>
    </source>
</evidence>
<dbReference type="GO" id="GO:0004709">
    <property type="term" value="F:MAP kinase kinase kinase activity"/>
    <property type="evidence" value="ECO:0007669"/>
    <property type="project" value="UniProtKB-EC"/>
</dbReference>
<dbReference type="Pfam" id="PF20309">
    <property type="entry name" value="DRHyd-ASK"/>
    <property type="match status" value="1"/>
</dbReference>
<dbReference type="GO" id="GO:0005524">
    <property type="term" value="F:ATP binding"/>
    <property type="evidence" value="ECO:0007669"/>
    <property type="project" value="UniProtKB-UniRule"/>
</dbReference>
<protein>
    <recommendedName>
        <fullName evidence="3">mitogen-activated protein kinase kinase kinase</fullName>
        <ecNumber evidence="3">2.7.11.25</ecNumber>
    </recommendedName>
</protein>
<feature type="region of interest" description="Disordered" evidence="15">
    <location>
        <begin position="1004"/>
        <end position="1028"/>
    </location>
</feature>
<evidence type="ECO:0000256" key="4">
    <source>
        <dbReference type="ARBA" id="ARBA00022527"/>
    </source>
</evidence>
<dbReference type="InterPro" id="IPR043969">
    <property type="entry name" value="MAP3K_PH"/>
</dbReference>
<keyword evidence="18" id="KW-1185">Reference proteome</keyword>
<dbReference type="Pfam" id="PF19039">
    <property type="entry name" value="ASK_PH"/>
    <property type="match status" value="1"/>
</dbReference>
<evidence type="ECO:0000313" key="18">
    <source>
        <dbReference type="Proteomes" id="UP000594260"/>
    </source>
</evidence>
<dbReference type="PANTHER" id="PTHR11584:SF394">
    <property type="entry name" value="APOPTOTIC SIGNAL-REGULATING KINASE 1, ISOFORM C"/>
    <property type="match status" value="1"/>
</dbReference>
<dbReference type="RefSeq" id="XP_022652258.1">
    <property type="nucleotide sequence ID" value="XM_022796523.1"/>
</dbReference>
<evidence type="ECO:0000256" key="2">
    <source>
        <dbReference type="ARBA" id="ARBA00006529"/>
    </source>
</evidence>
<evidence type="ECO:0000256" key="6">
    <source>
        <dbReference type="ARBA" id="ARBA00022723"/>
    </source>
</evidence>
<keyword evidence="9 14" id="KW-0067">ATP-binding</keyword>
<dbReference type="InterPro" id="IPR046873">
    <property type="entry name" value="HisK-N-like"/>
</dbReference>
<evidence type="ECO:0000256" key="5">
    <source>
        <dbReference type="ARBA" id="ARBA00022679"/>
    </source>
</evidence>
<dbReference type="FunCoup" id="A0A7M7JWR6">
    <property type="interactions" value="195"/>
</dbReference>
<feature type="region of interest" description="Disordered" evidence="15">
    <location>
        <begin position="1232"/>
        <end position="1276"/>
    </location>
</feature>
<comment type="similarity">
    <text evidence="2">Belongs to the protein kinase superfamily. STE Ser/Thr protein kinase family. MAP kinase kinase kinase subfamily.</text>
</comment>
<keyword evidence="4" id="KW-0723">Serine/threonine-protein kinase</keyword>
<keyword evidence="8" id="KW-0418">Kinase</keyword>
<dbReference type="InterPro" id="IPR017441">
    <property type="entry name" value="Protein_kinase_ATP_BS"/>
</dbReference>
<dbReference type="CTD" id="42366"/>
<evidence type="ECO:0000256" key="9">
    <source>
        <dbReference type="ARBA" id="ARBA00022840"/>
    </source>
</evidence>
<dbReference type="EC" id="2.7.11.25" evidence="3"/>
<dbReference type="PROSITE" id="PS00108">
    <property type="entry name" value="PROTEIN_KINASE_ST"/>
    <property type="match status" value="1"/>
</dbReference>
<dbReference type="KEGG" id="vde:111246627"/>
<dbReference type="OrthoDB" id="275301at2759"/>